<protein>
    <submittedName>
        <fullName evidence="1">Uncharacterized protein</fullName>
    </submittedName>
</protein>
<sequence length="553" mass="62107">MHLENVLVNQRRNALSLVCSSPPEILQYIFRLFADEESDRQTHYRPRKGRTLPTVVPSYVCTRWRRICLNDGYLWATLSLDWSGRWPFEFVARSGNWPLQVSLSLSETSISEKEHTVTRHINRIRALHVDFARGRMGVPRAFCDSILNQPAPLLESLSLSHAPQPSSGIITLSSTIFSSIAPRLRSLSLTLVRLPDSMIPAFSHLKTVETRGSLTTEAAVCLLRTTPSLKVLICNPLIYQFGVELDPSSSGSERINAPQLTTLVMKNVKSAELIQVLEALEAPSLSQIVVSDIIDSSLIQSNHDHLDDIATSLPMALSSHIKVLRRLHGPIQELIVNVSSVTCWPSRSALHLYGDTDDIDDTYAFYINYWMVNFNSFDDAQPLFDGLLRVLPVDEVHTLSLHDIVWPYPSLYRIANTTELRYTSIKSLSDTPYLLQAMIPLEQRIGVGERILPQSQILFPRLAKIVFKDAKVPADGEKLVCVLQCLAQARRRDGITLEVAFEGCNYRAGVMAGLKDVNVTWNGTWCPPFSFGGLGEDPQLENWEMWGSLFDQP</sequence>
<accession>A0A4Y9ZGH9</accession>
<comment type="caution">
    <text evidence="1">The sequence shown here is derived from an EMBL/GenBank/DDBJ whole genome shotgun (WGS) entry which is preliminary data.</text>
</comment>
<dbReference type="SUPFAM" id="SSF52047">
    <property type="entry name" value="RNI-like"/>
    <property type="match status" value="1"/>
</dbReference>
<gene>
    <name evidence="1" type="ORF">EVG20_g466</name>
</gene>
<reference evidence="1 2" key="1">
    <citation type="submission" date="2019-02" db="EMBL/GenBank/DDBJ databases">
        <title>Genome sequencing of the rare red list fungi Dentipellis fragilis.</title>
        <authorList>
            <person name="Buettner E."/>
            <person name="Kellner H."/>
        </authorList>
    </citation>
    <scope>NUCLEOTIDE SEQUENCE [LARGE SCALE GENOMIC DNA]</scope>
    <source>
        <strain evidence="1 2">DSM 105465</strain>
    </source>
</reference>
<dbReference type="EMBL" id="SEOQ01000012">
    <property type="protein sequence ID" value="TFY72539.1"/>
    <property type="molecule type" value="Genomic_DNA"/>
</dbReference>
<dbReference type="Proteomes" id="UP000298327">
    <property type="component" value="Unassembled WGS sequence"/>
</dbReference>
<evidence type="ECO:0000313" key="2">
    <source>
        <dbReference type="Proteomes" id="UP000298327"/>
    </source>
</evidence>
<dbReference type="OrthoDB" id="3155440at2759"/>
<evidence type="ECO:0000313" key="1">
    <source>
        <dbReference type="EMBL" id="TFY72539.1"/>
    </source>
</evidence>
<dbReference type="InterPro" id="IPR032675">
    <property type="entry name" value="LRR_dom_sf"/>
</dbReference>
<dbReference type="Gene3D" id="3.80.10.10">
    <property type="entry name" value="Ribonuclease Inhibitor"/>
    <property type="match status" value="1"/>
</dbReference>
<organism evidence="1 2">
    <name type="scientific">Dentipellis fragilis</name>
    <dbReference type="NCBI Taxonomy" id="205917"/>
    <lineage>
        <taxon>Eukaryota</taxon>
        <taxon>Fungi</taxon>
        <taxon>Dikarya</taxon>
        <taxon>Basidiomycota</taxon>
        <taxon>Agaricomycotina</taxon>
        <taxon>Agaricomycetes</taxon>
        <taxon>Russulales</taxon>
        <taxon>Hericiaceae</taxon>
        <taxon>Dentipellis</taxon>
    </lineage>
</organism>
<proteinExistence type="predicted"/>
<keyword evidence="2" id="KW-1185">Reference proteome</keyword>
<dbReference type="AlphaFoldDB" id="A0A4Y9ZGH9"/>
<name>A0A4Y9ZGH9_9AGAM</name>